<keyword evidence="8" id="KW-0326">Glycosidase</keyword>
<sequence>MRASILALTAATTASVALAQPHKHQHAHLHEMNKRTQTETSWISGPTAYAFMLDGKSISVDEVCNGVASNKLKWADAAPAGLCSTSASASSRSDATSASSTAASTSGAAKSAAAFYQNSSSRGPSSAATSTVAVSSASDAPAAASSWGAWNASGSGQGVDSAFPDGELDCSNFPSSYGAVALDYLGMGGWSGLQAVTFGSSAITHIVTGISGETCTEGMMCSYACPPGYQKSQWPSTQGSTGQSVGGIQCKGGKLHLTNSALSPNLCIPGEGGVEAKNSASGVVAICRTDYPGTESETIPVELQSGETNQLANPNAGTYYTWQGKGTSAQYYLNPIGTSASEGCHWGTAGSNKGNWAPINFGVGYKDGKTWLSIFQNKPTTTNKYEGTVEIQGDVSDKCIYQNGQYCGATGCNADGCTVAVNSGTATFVVSD</sequence>
<evidence type="ECO:0000313" key="12">
    <source>
        <dbReference type="EMBL" id="KAK5102379.1"/>
    </source>
</evidence>
<name>A0ABR0KP84_9EURO</name>
<keyword evidence="5 11" id="KW-0732">Signal</keyword>
<evidence type="ECO:0000256" key="5">
    <source>
        <dbReference type="ARBA" id="ARBA00022729"/>
    </source>
</evidence>
<evidence type="ECO:0000256" key="10">
    <source>
        <dbReference type="ARBA" id="ARBA00023326"/>
    </source>
</evidence>
<proteinExistence type="inferred from homology"/>
<evidence type="ECO:0000256" key="8">
    <source>
        <dbReference type="ARBA" id="ARBA00023295"/>
    </source>
</evidence>
<keyword evidence="4" id="KW-0964">Secreted</keyword>
<protein>
    <submittedName>
        <fullName evidence="12">Sperm-associated antigen 4 protein</fullName>
    </submittedName>
</protein>
<evidence type="ECO:0000256" key="7">
    <source>
        <dbReference type="ARBA" id="ARBA00023277"/>
    </source>
</evidence>
<evidence type="ECO:0000256" key="9">
    <source>
        <dbReference type="ARBA" id="ARBA00023316"/>
    </source>
</evidence>
<dbReference type="EMBL" id="JAVRRG010000002">
    <property type="protein sequence ID" value="KAK5102379.1"/>
    <property type="molecule type" value="Genomic_DNA"/>
</dbReference>
<keyword evidence="9" id="KW-0961">Cell wall biogenesis/degradation</keyword>
<keyword evidence="7" id="KW-0119">Carbohydrate metabolism</keyword>
<dbReference type="Proteomes" id="UP001345013">
    <property type="component" value="Unassembled WGS sequence"/>
</dbReference>
<keyword evidence="3" id="KW-0134">Cell wall</keyword>
<feature type="signal peptide" evidence="11">
    <location>
        <begin position="1"/>
        <end position="19"/>
    </location>
</feature>
<organism evidence="12 13">
    <name type="scientific">Lithohypha guttulata</name>
    <dbReference type="NCBI Taxonomy" id="1690604"/>
    <lineage>
        <taxon>Eukaryota</taxon>
        <taxon>Fungi</taxon>
        <taxon>Dikarya</taxon>
        <taxon>Ascomycota</taxon>
        <taxon>Pezizomycotina</taxon>
        <taxon>Eurotiomycetes</taxon>
        <taxon>Chaetothyriomycetidae</taxon>
        <taxon>Chaetothyriales</taxon>
        <taxon>Trichomeriaceae</taxon>
        <taxon>Lithohypha</taxon>
    </lineage>
</organism>
<dbReference type="InterPro" id="IPR005556">
    <property type="entry name" value="SUN"/>
</dbReference>
<evidence type="ECO:0000256" key="1">
    <source>
        <dbReference type="ARBA" id="ARBA00004191"/>
    </source>
</evidence>
<comment type="similarity">
    <text evidence="2">Belongs to the SUN family.</text>
</comment>
<reference evidence="12 13" key="1">
    <citation type="submission" date="2023-08" db="EMBL/GenBank/DDBJ databases">
        <title>Black Yeasts Isolated from many extreme environments.</title>
        <authorList>
            <person name="Coleine C."/>
            <person name="Stajich J.E."/>
            <person name="Selbmann L."/>
        </authorList>
    </citation>
    <scope>NUCLEOTIDE SEQUENCE [LARGE SCALE GENOMIC DNA]</scope>
    <source>
        <strain evidence="12 13">CCFEE 5885</strain>
    </source>
</reference>
<evidence type="ECO:0000256" key="2">
    <source>
        <dbReference type="ARBA" id="ARBA00010579"/>
    </source>
</evidence>
<feature type="chain" id="PRO_5046733021" evidence="11">
    <location>
        <begin position="20"/>
        <end position="432"/>
    </location>
</feature>
<dbReference type="PANTHER" id="PTHR31316:SF0">
    <property type="entry name" value="SECRETED BETA-GLUCOSIDASE SIM1-RELATED"/>
    <property type="match status" value="1"/>
</dbReference>
<accession>A0ABR0KP84</accession>
<evidence type="ECO:0000256" key="6">
    <source>
        <dbReference type="ARBA" id="ARBA00022801"/>
    </source>
</evidence>
<evidence type="ECO:0000313" key="13">
    <source>
        <dbReference type="Proteomes" id="UP001345013"/>
    </source>
</evidence>
<keyword evidence="13" id="KW-1185">Reference proteome</keyword>
<evidence type="ECO:0000256" key="3">
    <source>
        <dbReference type="ARBA" id="ARBA00022512"/>
    </source>
</evidence>
<dbReference type="InterPro" id="IPR051526">
    <property type="entry name" value="Beta-Glucosidase_SUN"/>
</dbReference>
<gene>
    <name evidence="12" type="primary">SUN4</name>
    <name evidence="12" type="ORF">LTR24_000289</name>
</gene>
<evidence type="ECO:0000256" key="11">
    <source>
        <dbReference type="SAM" id="SignalP"/>
    </source>
</evidence>
<evidence type="ECO:0000256" key="4">
    <source>
        <dbReference type="ARBA" id="ARBA00022525"/>
    </source>
</evidence>
<keyword evidence="10" id="KW-0624">Polysaccharide degradation</keyword>
<comment type="caution">
    <text evidence="12">The sequence shown here is derived from an EMBL/GenBank/DDBJ whole genome shotgun (WGS) entry which is preliminary data.</text>
</comment>
<dbReference type="PANTHER" id="PTHR31316">
    <property type="entry name" value="BETA-GLUCOSIDASE-LIKE PROTEIN NCA3, MITOCHONDRIAL-RELATED"/>
    <property type="match status" value="1"/>
</dbReference>
<comment type="subcellular location">
    <subcellularLocation>
        <location evidence="1">Secreted</location>
        <location evidence="1">Cell wall</location>
    </subcellularLocation>
</comment>
<dbReference type="Pfam" id="PF03856">
    <property type="entry name" value="SUN"/>
    <property type="match status" value="1"/>
</dbReference>
<keyword evidence="6" id="KW-0378">Hydrolase</keyword>